<accession>A0ABU1WT77</accession>
<gene>
    <name evidence="2" type="ORF">J2W49_004137</name>
</gene>
<dbReference type="Proteomes" id="UP001265700">
    <property type="component" value="Unassembled WGS sequence"/>
</dbReference>
<organism evidence="2 3">
    <name type="scientific">Hydrogenophaga palleronii</name>
    <dbReference type="NCBI Taxonomy" id="65655"/>
    <lineage>
        <taxon>Bacteria</taxon>
        <taxon>Pseudomonadati</taxon>
        <taxon>Pseudomonadota</taxon>
        <taxon>Betaproteobacteria</taxon>
        <taxon>Burkholderiales</taxon>
        <taxon>Comamonadaceae</taxon>
        <taxon>Hydrogenophaga</taxon>
    </lineage>
</organism>
<evidence type="ECO:0000313" key="3">
    <source>
        <dbReference type="Proteomes" id="UP001265700"/>
    </source>
</evidence>
<evidence type="ECO:0000256" key="1">
    <source>
        <dbReference type="SAM" id="MobiDB-lite"/>
    </source>
</evidence>
<dbReference type="RefSeq" id="WP_310320624.1">
    <property type="nucleotide sequence ID" value="NZ_JAVDWU010000010.1"/>
</dbReference>
<sequence>MATFTEDPPTTGFDALAYGELIHLARTATLHEQAWLALEAAHVVGQRHLKPHLETHALMLGLALRTGDWAEAAGQLFRLALVPLGHVTGRLPLGNPGRATVSAFRPLPVRPELVALIKQAGAGGLTSSDPDPPIRPERARTQGSRSRGA</sequence>
<dbReference type="EMBL" id="JAVDWU010000010">
    <property type="protein sequence ID" value="MDR7152161.1"/>
    <property type="molecule type" value="Genomic_DNA"/>
</dbReference>
<evidence type="ECO:0000313" key="2">
    <source>
        <dbReference type="EMBL" id="MDR7152161.1"/>
    </source>
</evidence>
<reference evidence="2 3" key="1">
    <citation type="submission" date="2023-07" db="EMBL/GenBank/DDBJ databases">
        <title>Sorghum-associated microbial communities from plants grown in Nebraska, USA.</title>
        <authorList>
            <person name="Schachtman D."/>
        </authorList>
    </citation>
    <scope>NUCLEOTIDE SEQUENCE [LARGE SCALE GENOMIC DNA]</scope>
    <source>
        <strain evidence="2 3">4249</strain>
    </source>
</reference>
<protein>
    <recommendedName>
        <fullName evidence="4">DUF3703 domain-containing protein</fullName>
    </recommendedName>
</protein>
<evidence type="ECO:0008006" key="4">
    <source>
        <dbReference type="Google" id="ProtNLM"/>
    </source>
</evidence>
<proteinExistence type="predicted"/>
<dbReference type="Pfam" id="PF12487">
    <property type="entry name" value="DUF3703"/>
    <property type="match status" value="1"/>
</dbReference>
<keyword evidence="3" id="KW-1185">Reference proteome</keyword>
<name>A0ABU1WT77_9BURK</name>
<dbReference type="InterPro" id="IPR022172">
    <property type="entry name" value="DUF3703"/>
</dbReference>
<comment type="caution">
    <text evidence="2">The sequence shown here is derived from an EMBL/GenBank/DDBJ whole genome shotgun (WGS) entry which is preliminary data.</text>
</comment>
<feature type="region of interest" description="Disordered" evidence="1">
    <location>
        <begin position="120"/>
        <end position="149"/>
    </location>
</feature>